<sequence length="370" mass="43542">MVTKNKISSPEMGNLLNKWRDRIRSGNKLTSEELKTKVTRVLSELKPKSDFTTELSNYYLLLDYCHSLMKGENPDNKEVVDMISKGDINVTVDYYYYFFSGHYEFFRKQYVAAIAYYQKAEKYLSLISTGDDTFFAEFCYELAHAYYRIDQHLFSISYTTMARKIFQSTPNYQKEAVECGILLGANMYDRDLNSKAKDYYIDALEEATKQGYTRLLSKIHHNLGLIYWKMEEYEKAEEFLIKAYNDKSHMSSPYSVNTPYMLALIQYETSGEKADEWYEIALKYANDNNDDEYKIKVSLLYHVYQKFDVDKINHDLIELERMNLWPDVYAITKRISKFLEDAGDINSSFSFLKRALEAKEQIPKILEALK</sequence>
<accession>A0A9Q9PBI5</accession>
<dbReference type="SMART" id="SM00028">
    <property type="entry name" value="TPR"/>
    <property type="match status" value="3"/>
</dbReference>
<feature type="repeat" description="TPR" evidence="1">
    <location>
        <begin position="217"/>
        <end position="250"/>
    </location>
</feature>
<keyword evidence="2" id="KW-0614">Plasmid</keyword>
<proteinExistence type="predicted"/>
<geneLocation type="plasmid" evidence="2">
    <name>p576</name>
</geneLocation>
<keyword evidence="1" id="KW-0802">TPR repeat</keyword>
<dbReference type="InterPro" id="IPR011990">
    <property type="entry name" value="TPR-like_helical_dom_sf"/>
</dbReference>
<dbReference type="EMBL" id="LR026976">
    <property type="protein sequence ID" value="VCT93319.1"/>
    <property type="molecule type" value="Genomic_DNA"/>
</dbReference>
<evidence type="ECO:0000256" key="1">
    <source>
        <dbReference type="PROSITE-ProRule" id="PRU00339"/>
    </source>
</evidence>
<dbReference type="PROSITE" id="PS50005">
    <property type="entry name" value="TPR"/>
    <property type="match status" value="1"/>
</dbReference>
<evidence type="ECO:0000313" key="2">
    <source>
        <dbReference type="EMBL" id="VCT93319.1"/>
    </source>
</evidence>
<protein>
    <submittedName>
        <fullName evidence="2">Rap family protein</fullName>
    </submittedName>
</protein>
<reference evidence="2" key="1">
    <citation type="submission" date="2018-10" db="EMBL/GenBank/DDBJ databases">
        <authorList>
            <person name="Singh K. P."/>
            <person name="Ramachandran G."/>
            <person name="Val-Calvo J."/>
            <person name="Meijer J.J. W."/>
            <person name="Miguel-Arribas A."/>
            <person name="Gago Cordoba C."/>
        </authorList>
    </citation>
    <scope>NUCLEOTIDE SEQUENCE</scope>
    <source>
        <strain evidence="2">1</strain>
        <plasmid evidence="2">p576</plasmid>
    </source>
</reference>
<dbReference type="RefSeq" id="WP_122630946.1">
    <property type="nucleotide sequence ID" value="NZ_LR026976.1"/>
</dbReference>
<name>A0A9Q9PBI5_BACPU</name>
<dbReference type="Pfam" id="PF18801">
    <property type="entry name" value="RapH_N"/>
    <property type="match status" value="1"/>
</dbReference>
<organism evidence="2">
    <name type="scientific">Bacillus pumilus</name>
    <name type="common">Bacillus mesentericus</name>
    <dbReference type="NCBI Taxonomy" id="1408"/>
    <lineage>
        <taxon>Bacteria</taxon>
        <taxon>Bacillati</taxon>
        <taxon>Bacillota</taxon>
        <taxon>Bacilli</taxon>
        <taxon>Bacillales</taxon>
        <taxon>Bacillaceae</taxon>
        <taxon>Bacillus</taxon>
    </lineage>
</organism>
<gene>
    <name evidence="2" type="primary">rap576</name>
    <name evidence="2" type="ORF">SBRMV_034</name>
</gene>
<dbReference type="Gene3D" id="1.25.40.10">
    <property type="entry name" value="Tetratricopeptide repeat domain"/>
    <property type="match status" value="2"/>
</dbReference>
<dbReference type="AlphaFoldDB" id="A0A9Q9PBI5"/>
<dbReference type="InterPro" id="IPR019734">
    <property type="entry name" value="TPR_rpt"/>
</dbReference>
<dbReference type="SUPFAM" id="SSF48452">
    <property type="entry name" value="TPR-like"/>
    <property type="match status" value="1"/>
</dbReference>